<feature type="transmembrane region" description="Helical" evidence="1">
    <location>
        <begin position="244"/>
        <end position="265"/>
    </location>
</feature>
<name>A0ABT7PQZ9_9BACT</name>
<feature type="transmembrane region" description="Helical" evidence="1">
    <location>
        <begin position="193"/>
        <end position="216"/>
    </location>
</feature>
<feature type="transmembrane region" description="Helical" evidence="1">
    <location>
        <begin position="21"/>
        <end position="41"/>
    </location>
</feature>
<keyword evidence="1" id="KW-0472">Membrane</keyword>
<comment type="caution">
    <text evidence="2">The sequence shown here is derived from an EMBL/GenBank/DDBJ whole genome shotgun (WGS) entry which is preliminary data.</text>
</comment>
<feature type="transmembrane region" description="Helical" evidence="1">
    <location>
        <begin position="126"/>
        <end position="144"/>
    </location>
</feature>
<evidence type="ECO:0000313" key="2">
    <source>
        <dbReference type="EMBL" id="MDM4018891.1"/>
    </source>
</evidence>
<dbReference type="EMBL" id="JASZZN010000027">
    <property type="protein sequence ID" value="MDM4018891.1"/>
    <property type="molecule type" value="Genomic_DNA"/>
</dbReference>
<evidence type="ECO:0000313" key="3">
    <source>
        <dbReference type="Proteomes" id="UP001239462"/>
    </source>
</evidence>
<feature type="transmembrane region" description="Helical" evidence="1">
    <location>
        <begin position="150"/>
        <end position="173"/>
    </location>
</feature>
<keyword evidence="1" id="KW-1133">Transmembrane helix</keyword>
<reference evidence="2 3" key="1">
    <citation type="submission" date="2023-06" db="EMBL/GenBank/DDBJ databases">
        <title>Roseiconus lacunae JC819 isolated from Gulf of Mannar region, Tamil Nadu.</title>
        <authorList>
            <person name="Pk S."/>
            <person name="Ch S."/>
            <person name="Ch V.R."/>
        </authorList>
    </citation>
    <scope>NUCLEOTIDE SEQUENCE [LARGE SCALE GENOMIC DNA]</scope>
    <source>
        <strain evidence="2 3">JC819</strain>
    </source>
</reference>
<dbReference type="RefSeq" id="WP_289166893.1">
    <property type="nucleotide sequence ID" value="NZ_JASZZN010000027.1"/>
</dbReference>
<dbReference type="Proteomes" id="UP001239462">
    <property type="component" value="Unassembled WGS sequence"/>
</dbReference>
<feature type="transmembrane region" description="Helical" evidence="1">
    <location>
        <begin position="96"/>
        <end position="114"/>
    </location>
</feature>
<keyword evidence="1" id="KW-0812">Transmembrane</keyword>
<protein>
    <submittedName>
        <fullName evidence="2">Uncharacterized protein</fullName>
    </submittedName>
</protein>
<proteinExistence type="predicted"/>
<sequence>MKEAFTSSWNRFWFAPSPARSLSFVRVGLGIVTALYFLSALPDVAVWFASGAPASTTNLAEFFRTAELTRDARWMVSPLFIWDALFNGSNLSESTTIYRAYLLIGAALSIVLALADRIAPRCPRILRWFVLRGGLAALVWIWFVGWANRVVLLAGVVEPVLSVSLAALMISPIAAQDRQDHQYSWRTTLSRRLIACQFTLIGILTTATMLASPTWWNGTGAYGLLAPTEDRFFDVRESWFETPLVYEGLTLVLVWLLPLGLLLAWKRPSRSFGVGLIWAWALLIGLMTTNVLYAATFGIIATSLGDRDTDHASA</sequence>
<accession>A0ABT7PQZ9</accession>
<evidence type="ECO:0000256" key="1">
    <source>
        <dbReference type="SAM" id="Phobius"/>
    </source>
</evidence>
<organism evidence="2 3">
    <name type="scientific">Roseiconus lacunae</name>
    <dbReference type="NCBI Taxonomy" id="2605694"/>
    <lineage>
        <taxon>Bacteria</taxon>
        <taxon>Pseudomonadati</taxon>
        <taxon>Planctomycetota</taxon>
        <taxon>Planctomycetia</taxon>
        <taxon>Pirellulales</taxon>
        <taxon>Pirellulaceae</taxon>
        <taxon>Roseiconus</taxon>
    </lineage>
</organism>
<feature type="transmembrane region" description="Helical" evidence="1">
    <location>
        <begin position="277"/>
        <end position="301"/>
    </location>
</feature>
<gene>
    <name evidence="2" type="ORF">QTN89_25790</name>
</gene>
<keyword evidence="3" id="KW-1185">Reference proteome</keyword>